<keyword evidence="9" id="KW-0175">Coiled coil</keyword>
<feature type="domain" description="ABC transporter" evidence="11">
    <location>
        <begin position="1036"/>
        <end position="1263"/>
    </location>
</feature>
<dbReference type="Pfam" id="PF00664">
    <property type="entry name" value="ABC_membrane"/>
    <property type="match status" value="2"/>
</dbReference>
<keyword evidence="7 10" id="KW-1133">Transmembrane helix</keyword>
<feature type="transmembrane region" description="Helical" evidence="10">
    <location>
        <begin position="834"/>
        <end position="854"/>
    </location>
</feature>
<feature type="domain" description="ABC transporter" evidence="11">
    <location>
        <begin position="420"/>
        <end position="639"/>
    </location>
</feature>
<protein>
    <submittedName>
        <fullName evidence="13">Uncharacterized protein</fullName>
    </submittedName>
</protein>
<dbReference type="FunFam" id="3.40.50.300:FF:000163">
    <property type="entry name" value="Multidrug resistance-associated protein member 4"/>
    <property type="match status" value="1"/>
</dbReference>
<gene>
    <name evidence="13" type="ORF">ABEB36_009808</name>
</gene>
<sequence length="1270" mass="145403">MDHYGKTLRKTNPREKANFLSRHTFTYTGGLFFKSFKRDLEEEDVYEVTETCKSQTNSDKFEKSWRELMSKNGKISLKALLWRNFGYRFLFLSCIQFAWKTTTSVYEPKAIGKLVSYFNPTSKLTFQDAFFYASLMIGLKFFHAIYVQNFQIYLQHLAINIRNSLCSLIYRKCKNIKSKYLQLQLIFVALKLSPMAMSEIGLGNVITVMTKDVVNFEKAVHTIMEMVIDVLRSILICYLIYDKMGIASFVGVGFLLLIFPFQVYISKCVKNIRADINKKTDERLQATQETLSAIKIIKMYAWEQVFVGKLQQKRKEEMRFLLKCVYLRSVTFLLGKISSKIGLYLLMITYIYLTKAAEAEVIFYVMRSYQDLRHSLSIMIPLGLAKFGELLACAHRIRNILNANEVDERNNTDTLKTPKVKASGVTVKIHEREILKDISTEVRPGLTVVTGPLGCGKSTLLKLFLNDIPIYEGKLQSNAKFSYCSQDSWLFPSSIKQNIIFGEQYDEARYNKVVKICALEYDFNLFKDGDETIVADGGKNLSGGQQTRVNLARAIYKKSDIYLLDDPLHSLDPTVQEFIYQNCIKDFLKDSRCVLVTHNLKYKNGADHVIVLEDGRIRFDGKASEIKQEVIKEILEKDQEITEYNKKHEEEEADEKSSLIKRISDKKKVYSEVKKVGKVDFSVIKKYFKFGGGFLMVFFIVFIFVIGESSDSYSSRVFTNWINLRQNLTNLESTNESLFNESYTLLNQSDLFDQLESKADMAIKQYSVLSISSFLLDLGTQFLLLNFARKAAVKLHSAMTSRLITACMSFFDTHFIGNVLNRFSQDLNVVDESLPMSFDAFLMVMLACFGAVALVTSVSYIFLIPAIILIIVLVLLRVLYMPTARSLKRLEAAARSPLIGHLNASIEGITTIRASQMEQVLSEEFDRHQDLYTSANYMTFCIRKAFAFFMDIISALFVTFIVLKLLFWGAGELSGDVGLAITKASMLAMMVQFTLMQWSDLENDMTHVERALEYTEVPQDKYDGQVMDHWPHIGEVIFSNVSLTYKMETVLKNVSFTVKPKHKIGIVGRTGAGKSSLVSALFRLYSYDGLITIDGINIQTLSLQFLRDRISIIPQDPLLFQGTIRYNLDPLNRYDDKEIWLTLKSVFMAEHIPHLNLEIADHGSNFSTGQRQLICLARAILKKNRIVVLDEATANMDPDTDFLVQKVIADNFYDCTVFVIAHRLQSVLECHRILVLERGKILEYGDPVELVENKQSFFSKMLESDDSFKK</sequence>
<dbReference type="PROSITE" id="PS00211">
    <property type="entry name" value="ABC_TRANSPORTER_1"/>
    <property type="match status" value="1"/>
</dbReference>
<evidence type="ECO:0000259" key="11">
    <source>
        <dbReference type="PROSITE" id="PS50893"/>
    </source>
</evidence>
<proteinExistence type="predicted"/>
<dbReference type="CDD" id="cd18580">
    <property type="entry name" value="ABC_6TM_ABCC_D2"/>
    <property type="match status" value="1"/>
</dbReference>
<feature type="domain" description="ABC transmembrane type-1" evidence="12">
    <location>
        <begin position="766"/>
        <end position="1003"/>
    </location>
</feature>
<dbReference type="FunFam" id="3.40.50.300:FF:000973">
    <property type="entry name" value="Multidrug resistance-associated protein 4"/>
    <property type="match status" value="1"/>
</dbReference>
<evidence type="ECO:0000313" key="14">
    <source>
        <dbReference type="Proteomes" id="UP001566132"/>
    </source>
</evidence>
<dbReference type="InterPro" id="IPR044746">
    <property type="entry name" value="ABCC_6TM_D1"/>
</dbReference>
<feature type="coiled-coil region" evidence="9">
    <location>
        <begin position="627"/>
        <end position="654"/>
    </location>
</feature>
<dbReference type="Proteomes" id="UP001566132">
    <property type="component" value="Unassembled WGS sequence"/>
</dbReference>
<keyword evidence="14" id="KW-1185">Reference proteome</keyword>
<feature type="domain" description="ABC transmembrane type-1" evidence="12">
    <location>
        <begin position="103"/>
        <end position="353"/>
    </location>
</feature>
<evidence type="ECO:0000256" key="9">
    <source>
        <dbReference type="SAM" id="Coils"/>
    </source>
</evidence>
<evidence type="ECO:0000256" key="4">
    <source>
        <dbReference type="ARBA" id="ARBA00022737"/>
    </source>
</evidence>
<evidence type="ECO:0000313" key="13">
    <source>
        <dbReference type="EMBL" id="KAL1494164.1"/>
    </source>
</evidence>
<keyword evidence="5" id="KW-0547">Nucleotide-binding</keyword>
<feature type="transmembrane region" description="Helical" evidence="10">
    <location>
        <begin position="946"/>
        <end position="971"/>
    </location>
</feature>
<comment type="subcellular location">
    <subcellularLocation>
        <location evidence="1">Membrane</location>
        <topology evidence="1">Multi-pass membrane protein</topology>
    </subcellularLocation>
</comment>
<dbReference type="InterPro" id="IPR003593">
    <property type="entry name" value="AAA+_ATPase"/>
</dbReference>
<feature type="transmembrane region" description="Helical" evidence="10">
    <location>
        <begin position="343"/>
        <end position="366"/>
    </location>
</feature>
<dbReference type="SMART" id="SM00382">
    <property type="entry name" value="AAA"/>
    <property type="match status" value="2"/>
</dbReference>
<keyword evidence="4" id="KW-0677">Repeat</keyword>
<dbReference type="PROSITE" id="PS50929">
    <property type="entry name" value="ABC_TM1F"/>
    <property type="match status" value="2"/>
</dbReference>
<dbReference type="CDD" id="cd03244">
    <property type="entry name" value="ABCC_MRP_domain2"/>
    <property type="match status" value="1"/>
</dbReference>
<dbReference type="FunFam" id="1.20.1560.10:FF:000013">
    <property type="entry name" value="ABC transporter C family member 2"/>
    <property type="match status" value="1"/>
</dbReference>
<feature type="transmembrane region" description="Helical" evidence="10">
    <location>
        <begin position="80"/>
        <end position="99"/>
    </location>
</feature>
<evidence type="ECO:0000256" key="8">
    <source>
        <dbReference type="ARBA" id="ARBA00023136"/>
    </source>
</evidence>
<evidence type="ECO:0000256" key="7">
    <source>
        <dbReference type="ARBA" id="ARBA00022989"/>
    </source>
</evidence>
<feature type="transmembrane region" description="Helical" evidence="10">
    <location>
        <begin position="687"/>
        <end position="707"/>
    </location>
</feature>
<dbReference type="SUPFAM" id="SSF90123">
    <property type="entry name" value="ABC transporter transmembrane region"/>
    <property type="match status" value="2"/>
</dbReference>
<evidence type="ECO:0000256" key="6">
    <source>
        <dbReference type="ARBA" id="ARBA00022840"/>
    </source>
</evidence>
<evidence type="ECO:0000256" key="2">
    <source>
        <dbReference type="ARBA" id="ARBA00022448"/>
    </source>
</evidence>
<dbReference type="InterPro" id="IPR003439">
    <property type="entry name" value="ABC_transporter-like_ATP-bd"/>
</dbReference>
<dbReference type="Pfam" id="PF00005">
    <property type="entry name" value="ABC_tran"/>
    <property type="match status" value="2"/>
</dbReference>
<evidence type="ECO:0000256" key="3">
    <source>
        <dbReference type="ARBA" id="ARBA00022692"/>
    </source>
</evidence>
<comment type="caution">
    <text evidence="13">The sequence shown here is derived from an EMBL/GenBank/DDBJ whole genome shotgun (WGS) entry which is preliminary data.</text>
</comment>
<dbReference type="InterPro" id="IPR050173">
    <property type="entry name" value="ABC_transporter_C-like"/>
</dbReference>
<dbReference type="PANTHER" id="PTHR24223:SF448">
    <property type="entry name" value="FI20146P1-RELATED"/>
    <property type="match status" value="1"/>
</dbReference>
<dbReference type="InterPro" id="IPR011527">
    <property type="entry name" value="ABC1_TM_dom"/>
</dbReference>
<keyword evidence="2" id="KW-0813">Transport</keyword>
<dbReference type="PROSITE" id="PS50893">
    <property type="entry name" value="ABC_TRANSPORTER_2"/>
    <property type="match status" value="2"/>
</dbReference>
<dbReference type="InterPro" id="IPR017871">
    <property type="entry name" value="ABC_transporter-like_CS"/>
</dbReference>
<feature type="transmembrane region" description="Helical" evidence="10">
    <location>
        <begin position="766"/>
        <end position="787"/>
    </location>
</feature>
<keyword evidence="3 10" id="KW-0812">Transmembrane</keyword>
<dbReference type="InterPro" id="IPR044726">
    <property type="entry name" value="ABCC_6TM_D2"/>
</dbReference>
<dbReference type="GO" id="GO:0016020">
    <property type="term" value="C:membrane"/>
    <property type="evidence" value="ECO:0007669"/>
    <property type="project" value="UniProtKB-SubCell"/>
</dbReference>
<evidence type="ECO:0000256" key="10">
    <source>
        <dbReference type="SAM" id="Phobius"/>
    </source>
</evidence>
<reference evidence="13 14" key="1">
    <citation type="submission" date="2024-05" db="EMBL/GenBank/DDBJ databases">
        <title>Genetic variation in Jamaican populations of the coffee berry borer (Hypothenemus hampei).</title>
        <authorList>
            <person name="Errbii M."/>
            <person name="Myrie A."/>
        </authorList>
    </citation>
    <scope>NUCLEOTIDE SEQUENCE [LARGE SCALE GENOMIC DNA]</scope>
    <source>
        <strain evidence="13">JA-Hopewell-2020-01-JO</strain>
        <tissue evidence="13">Whole body</tissue>
    </source>
</reference>
<dbReference type="InterPro" id="IPR027417">
    <property type="entry name" value="P-loop_NTPase"/>
</dbReference>
<evidence type="ECO:0000259" key="12">
    <source>
        <dbReference type="PROSITE" id="PS50929"/>
    </source>
</evidence>
<evidence type="ECO:0000256" key="5">
    <source>
        <dbReference type="ARBA" id="ARBA00022741"/>
    </source>
</evidence>
<feature type="transmembrane region" description="Helical" evidence="10">
    <location>
        <begin position="129"/>
        <end position="147"/>
    </location>
</feature>
<keyword evidence="6" id="KW-0067">ATP-binding</keyword>
<organism evidence="13 14">
    <name type="scientific">Hypothenemus hampei</name>
    <name type="common">Coffee berry borer</name>
    <dbReference type="NCBI Taxonomy" id="57062"/>
    <lineage>
        <taxon>Eukaryota</taxon>
        <taxon>Metazoa</taxon>
        <taxon>Ecdysozoa</taxon>
        <taxon>Arthropoda</taxon>
        <taxon>Hexapoda</taxon>
        <taxon>Insecta</taxon>
        <taxon>Pterygota</taxon>
        <taxon>Neoptera</taxon>
        <taxon>Endopterygota</taxon>
        <taxon>Coleoptera</taxon>
        <taxon>Polyphaga</taxon>
        <taxon>Cucujiformia</taxon>
        <taxon>Curculionidae</taxon>
        <taxon>Scolytinae</taxon>
        <taxon>Hypothenemus</taxon>
    </lineage>
</organism>
<dbReference type="PANTHER" id="PTHR24223">
    <property type="entry name" value="ATP-BINDING CASSETTE SUB-FAMILY C"/>
    <property type="match status" value="1"/>
</dbReference>
<keyword evidence="8 10" id="KW-0472">Membrane</keyword>
<feature type="transmembrane region" description="Helical" evidence="10">
    <location>
        <begin position="860"/>
        <end position="880"/>
    </location>
</feature>
<name>A0ABD1EHY4_HYPHA</name>
<dbReference type="GO" id="GO:0005524">
    <property type="term" value="F:ATP binding"/>
    <property type="evidence" value="ECO:0007669"/>
    <property type="project" value="UniProtKB-KW"/>
</dbReference>
<dbReference type="InterPro" id="IPR036640">
    <property type="entry name" value="ABC1_TM_sf"/>
</dbReference>
<evidence type="ECO:0000256" key="1">
    <source>
        <dbReference type="ARBA" id="ARBA00004141"/>
    </source>
</evidence>
<accession>A0ABD1EHY4</accession>
<dbReference type="CDD" id="cd03250">
    <property type="entry name" value="ABCC_MRP_domain1"/>
    <property type="match status" value="1"/>
</dbReference>
<dbReference type="CDD" id="cd18579">
    <property type="entry name" value="ABC_6TM_ABCC_D1"/>
    <property type="match status" value="1"/>
</dbReference>
<dbReference type="Gene3D" id="3.40.50.300">
    <property type="entry name" value="P-loop containing nucleotide triphosphate hydrolases"/>
    <property type="match status" value="2"/>
</dbReference>
<dbReference type="EMBL" id="JBDJPC010000007">
    <property type="protein sequence ID" value="KAL1494164.1"/>
    <property type="molecule type" value="Genomic_DNA"/>
</dbReference>
<dbReference type="AlphaFoldDB" id="A0ABD1EHY4"/>
<feature type="transmembrane region" description="Helical" evidence="10">
    <location>
        <begin position="247"/>
        <end position="265"/>
    </location>
</feature>
<dbReference type="Gene3D" id="1.20.1560.10">
    <property type="entry name" value="ABC transporter type 1, transmembrane domain"/>
    <property type="match status" value="2"/>
</dbReference>
<dbReference type="SUPFAM" id="SSF52540">
    <property type="entry name" value="P-loop containing nucleoside triphosphate hydrolases"/>
    <property type="match status" value="2"/>
</dbReference>